<protein>
    <submittedName>
        <fullName evidence="2">Uncharacterized protein</fullName>
    </submittedName>
</protein>
<organism evidence="2 3">
    <name type="scientific">Virgisporangium ochraceum</name>
    <dbReference type="NCBI Taxonomy" id="65505"/>
    <lineage>
        <taxon>Bacteria</taxon>
        <taxon>Bacillati</taxon>
        <taxon>Actinomycetota</taxon>
        <taxon>Actinomycetes</taxon>
        <taxon>Micromonosporales</taxon>
        <taxon>Micromonosporaceae</taxon>
        <taxon>Virgisporangium</taxon>
    </lineage>
</organism>
<keyword evidence="1" id="KW-0812">Transmembrane</keyword>
<dbReference type="AlphaFoldDB" id="A0A8J3ZNQ5"/>
<dbReference type="Proteomes" id="UP000635606">
    <property type="component" value="Unassembled WGS sequence"/>
</dbReference>
<gene>
    <name evidence="2" type="ORF">Voc01_011940</name>
</gene>
<evidence type="ECO:0000256" key="1">
    <source>
        <dbReference type="SAM" id="Phobius"/>
    </source>
</evidence>
<evidence type="ECO:0000313" key="2">
    <source>
        <dbReference type="EMBL" id="GIJ66277.1"/>
    </source>
</evidence>
<reference evidence="2" key="1">
    <citation type="submission" date="2021-01" db="EMBL/GenBank/DDBJ databases">
        <title>Whole genome shotgun sequence of Virgisporangium ochraceum NBRC 16418.</title>
        <authorList>
            <person name="Komaki H."/>
            <person name="Tamura T."/>
        </authorList>
    </citation>
    <scope>NUCLEOTIDE SEQUENCE</scope>
    <source>
        <strain evidence="2">NBRC 16418</strain>
    </source>
</reference>
<proteinExistence type="predicted"/>
<keyword evidence="1" id="KW-0472">Membrane</keyword>
<evidence type="ECO:0000313" key="3">
    <source>
        <dbReference type="Proteomes" id="UP000635606"/>
    </source>
</evidence>
<sequence>MIVAEPTGGMQPGIPDEAYVYTLGAVFLAVCLAVCAHQAWKAIRATRWYLRRQRPTPGQRVDAAPSRPTGRALGRAAVPSAFDALVAANPDLAAVDIARLADLYLIPASEEQS</sequence>
<dbReference type="RefSeq" id="WP_203926258.1">
    <property type="nucleotide sequence ID" value="NZ_BOPH01000017.1"/>
</dbReference>
<keyword evidence="1" id="KW-1133">Transmembrane helix</keyword>
<accession>A0A8J3ZNQ5</accession>
<keyword evidence="3" id="KW-1185">Reference proteome</keyword>
<feature type="transmembrane region" description="Helical" evidence="1">
    <location>
        <begin position="18"/>
        <end position="40"/>
    </location>
</feature>
<dbReference type="EMBL" id="BOPH01000017">
    <property type="protein sequence ID" value="GIJ66277.1"/>
    <property type="molecule type" value="Genomic_DNA"/>
</dbReference>
<comment type="caution">
    <text evidence="2">The sequence shown here is derived from an EMBL/GenBank/DDBJ whole genome shotgun (WGS) entry which is preliminary data.</text>
</comment>
<name>A0A8J3ZNQ5_9ACTN</name>